<dbReference type="Proteomes" id="UP000184226">
    <property type="component" value="Unassembled WGS sequence"/>
</dbReference>
<evidence type="ECO:0000313" key="3">
    <source>
        <dbReference type="EMBL" id="SHH83897.1"/>
    </source>
</evidence>
<sequence>MPKRAAGSAGESTGHGLGDVLADSPAGDPGPVLRRLVDAGLDRLPLPGAGHTLDRWRALAQVAAHDLTLAKLYEGHTDALAILAELGGAPFSTDSIWAVWCAEMPDAQLRIFDMPTPPLCKAGQRVRVGGRKSWCSGAQAVTHALVSARDGQDRQCLLAVAMDQPGVSVTQEGWQAVGMRDSGSVDVLFDDAQGTLVGLAGEYTGRPGFWHGAAGIAACWYGAMARIAGYLRHGSRHGDPYRLAHLGAVDAAVWGAAQVLRQAAGEIDAHPLDSCKLQVFRARLAVEAAAHDVMERASRGLGAGPLCRDAAYARLMADLPVFVRQSHAEHDQAIHGRQVLEAPQTLWEL</sequence>
<proteinExistence type="predicted"/>
<dbReference type="GO" id="GO:0005737">
    <property type="term" value="C:cytoplasm"/>
    <property type="evidence" value="ECO:0007669"/>
    <property type="project" value="TreeGrafter"/>
</dbReference>
<dbReference type="STRING" id="658167.SAMN04488135_105139"/>
<evidence type="ECO:0000256" key="1">
    <source>
        <dbReference type="ARBA" id="ARBA00023002"/>
    </source>
</evidence>
<accession>A0A1M5W8U6</accession>
<dbReference type="PANTHER" id="PTHR48083">
    <property type="entry name" value="MEDIUM-CHAIN SPECIFIC ACYL-COA DEHYDROGENASE, MITOCHONDRIAL-RELATED"/>
    <property type="match status" value="1"/>
</dbReference>
<keyword evidence="4" id="KW-1185">Reference proteome</keyword>
<organism evidence="3 4">
    <name type="scientific">Pollutimonas bauzanensis</name>
    <dbReference type="NCBI Taxonomy" id="658167"/>
    <lineage>
        <taxon>Bacteria</taxon>
        <taxon>Pseudomonadati</taxon>
        <taxon>Pseudomonadota</taxon>
        <taxon>Betaproteobacteria</taxon>
        <taxon>Burkholderiales</taxon>
        <taxon>Alcaligenaceae</taxon>
        <taxon>Pollutimonas</taxon>
    </lineage>
</organism>
<gene>
    <name evidence="3" type="ORF">SAMN04488135_105139</name>
</gene>
<reference evidence="3 4" key="1">
    <citation type="submission" date="2016-11" db="EMBL/GenBank/DDBJ databases">
        <authorList>
            <person name="Jaros S."/>
            <person name="Januszkiewicz K."/>
            <person name="Wedrychowicz H."/>
        </authorList>
    </citation>
    <scope>NUCLEOTIDE SEQUENCE [LARGE SCALE GENOMIC DNA]</scope>
    <source>
        <strain evidence="3 4">CGMCC 1.10190</strain>
    </source>
</reference>
<evidence type="ECO:0000313" key="4">
    <source>
        <dbReference type="Proteomes" id="UP000184226"/>
    </source>
</evidence>
<dbReference type="InterPro" id="IPR009100">
    <property type="entry name" value="AcylCoA_DH/oxidase_NM_dom_sf"/>
</dbReference>
<dbReference type="Gene3D" id="1.20.140.10">
    <property type="entry name" value="Butyryl-CoA Dehydrogenase, subunit A, domain 3"/>
    <property type="match status" value="1"/>
</dbReference>
<dbReference type="GO" id="GO:0033539">
    <property type="term" value="P:fatty acid beta-oxidation using acyl-CoA dehydrogenase"/>
    <property type="evidence" value="ECO:0007669"/>
    <property type="project" value="TreeGrafter"/>
</dbReference>
<dbReference type="AlphaFoldDB" id="A0A1M5W8U6"/>
<keyword evidence="1" id="KW-0560">Oxidoreductase</keyword>
<dbReference type="SUPFAM" id="SSF56645">
    <property type="entry name" value="Acyl-CoA dehydrogenase NM domain-like"/>
    <property type="match status" value="1"/>
</dbReference>
<protein>
    <submittedName>
        <fullName evidence="3">Acyl-CoA dehydrogenase</fullName>
    </submittedName>
</protein>
<dbReference type="OrthoDB" id="107064at2"/>
<name>A0A1M5W8U6_9BURK</name>
<dbReference type="EMBL" id="FQXE01000005">
    <property type="protein sequence ID" value="SHH83897.1"/>
    <property type="molecule type" value="Genomic_DNA"/>
</dbReference>
<dbReference type="PANTHER" id="PTHR48083:SF2">
    <property type="entry name" value="MEDIUM-CHAIN SPECIFIC ACYL-COA DEHYDROGENASE, MITOCHONDRIAL"/>
    <property type="match status" value="1"/>
</dbReference>
<dbReference type="InterPro" id="IPR046373">
    <property type="entry name" value="Acyl-CoA_Oxase/DH_mid-dom_sf"/>
</dbReference>
<dbReference type="RefSeq" id="WP_073103246.1">
    <property type="nucleotide sequence ID" value="NZ_FQXE01000005.1"/>
</dbReference>
<dbReference type="GO" id="GO:0003995">
    <property type="term" value="F:acyl-CoA dehydrogenase activity"/>
    <property type="evidence" value="ECO:0007669"/>
    <property type="project" value="TreeGrafter"/>
</dbReference>
<dbReference type="InterPro" id="IPR050741">
    <property type="entry name" value="Acyl-CoA_dehydrogenase"/>
</dbReference>
<dbReference type="Gene3D" id="2.40.110.10">
    <property type="entry name" value="Butyryl-CoA Dehydrogenase, subunit A, domain 2"/>
    <property type="match status" value="1"/>
</dbReference>
<evidence type="ECO:0000256" key="2">
    <source>
        <dbReference type="SAM" id="MobiDB-lite"/>
    </source>
</evidence>
<feature type="region of interest" description="Disordered" evidence="2">
    <location>
        <begin position="1"/>
        <end position="25"/>
    </location>
</feature>